<comment type="caution">
    <text evidence="2">The sequence shown here is derived from an EMBL/GenBank/DDBJ whole genome shotgun (WGS) entry which is preliminary data.</text>
</comment>
<dbReference type="AlphaFoldDB" id="A0A7J9NJ03"/>
<accession>A0A7J9NJ03</accession>
<feature type="transmembrane region" description="Helical" evidence="1">
    <location>
        <begin position="6"/>
        <end position="26"/>
    </location>
</feature>
<dbReference type="RefSeq" id="WP_181488712.1">
    <property type="nucleotide sequence ID" value="NZ_JACDUI010000002.1"/>
</dbReference>
<keyword evidence="1" id="KW-0812">Transmembrane</keyword>
<evidence type="ECO:0000313" key="3">
    <source>
        <dbReference type="Proteomes" id="UP000563838"/>
    </source>
</evidence>
<proteinExistence type="predicted"/>
<gene>
    <name evidence="2" type="ORF">HNP87_001426</name>
</gene>
<protein>
    <submittedName>
        <fullName evidence="2">ATP/ADP translocase</fullName>
    </submittedName>
</protein>
<evidence type="ECO:0000313" key="2">
    <source>
        <dbReference type="EMBL" id="MBA2840894.1"/>
    </source>
</evidence>
<evidence type="ECO:0000256" key="1">
    <source>
        <dbReference type="SAM" id="Phobius"/>
    </source>
</evidence>
<sequence>MIEQIFDNPVSIATFAITTLFYMNYMSEVYDKNKSVKTIILGFAGYFVLLGIVFWINGII</sequence>
<feature type="transmembrane region" description="Helical" evidence="1">
    <location>
        <begin position="38"/>
        <end position="56"/>
    </location>
</feature>
<organism evidence="2 3">
    <name type="scientific">Methanococcus maripaludis</name>
    <name type="common">Methanococcus deltae</name>
    <dbReference type="NCBI Taxonomy" id="39152"/>
    <lineage>
        <taxon>Archaea</taxon>
        <taxon>Methanobacteriati</taxon>
        <taxon>Methanobacteriota</taxon>
        <taxon>Methanomada group</taxon>
        <taxon>Methanococci</taxon>
        <taxon>Methanococcales</taxon>
        <taxon>Methanococcaceae</taxon>
        <taxon>Methanococcus</taxon>
    </lineage>
</organism>
<keyword evidence="1" id="KW-1133">Transmembrane helix</keyword>
<keyword evidence="1" id="KW-0472">Membrane</keyword>
<dbReference type="Proteomes" id="UP000563838">
    <property type="component" value="Unassembled WGS sequence"/>
</dbReference>
<dbReference type="EMBL" id="JACDUI010000002">
    <property type="protein sequence ID" value="MBA2840894.1"/>
    <property type="molecule type" value="Genomic_DNA"/>
</dbReference>
<name>A0A7J9NJ03_METMI</name>
<reference evidence="2 3" key="1">
    <citation type="submission" date="2020-07" db="EMBL/GenBank/DDBJ databases">
        <title>Genomic Encyclopedia of Type Strains, Phase IV (KMG-V): Genome sequencing to study the core and pangenomes of soil and plant-associated prokaryotes.</title>
        <authorList>
            <person name="Whitman W."/>
        </authorList>
    </citation>
    <scope>NUCLEOTIDE SEQUENCE [LARGE SCALE GENOMIC DNA]</scope>
    <source>
        <strain evidence="2 3">A4</strain>
    </source>
</reference>